<dbReference type="InterPro" id="IPR024331">
    <property type="entry name" value="DUF3859"/>
</dbReference>
<feature type="domain" description="DUF3859" evidence="2">
    <location>
        <begin position="25"/>
        <end position="153"/>
    </location>
</feature>
<evidence type="ECO:0000313" key="3">
    <source>
        <dbReference type="EMBL" id="PNG10776.1"/>
    </source>
</evidence>
<comment type="caution">
    <text evidence="3">The sequence shown here is derived from an EMBL/GenBank/DDBJ whole genome shotgun (WGS) entry which is preliminary data.</text>
</comment>
<dbReference type="Pfam" id="PF12975">
    <property type="entry name" value="DUF3859"/>
    <property type="match status" value="1"/>
</dbReference>
<sequence>MQRFRVISLAGLMALAGMATADVTVEGPVEHGLFVSPQQELQPGERILSRSNQRIEPTSRIPARLGTKFGMRYSLSGKREGDTPLTLLYLTPGVVTPDGQRHDKFEVLQKLVPGAPQDVMAFEFTERHEMVPGEWHFMVFQGDRKLLEQTFQVHAP</sequence>
<evidence type="ECO:0000313" key="4">
    <source>
        <dbReference type="Proteomes" id="UP000236023"/>
    </source>
</evidence>
<protein>
    <submittedName>
        <fullName evidence="3">DUF3859 domain-containing protein</fullName>
    </submittedName>
</protein>
<proteinExistence type="predicted"/>
<feature type="signal peptide" evidence="1">
    <location>
        <begin position="1"/>
        <end position="21"/>
    </location>
</feature>
<feature type="chain" id="PRO_5014951584" evidence="1">
    <location>
        <begin position="22"/>
        <end position="156"/>
    </location>
</feature>
<dbReference type="RefSeq" id="WP_102893640.1">
    <property type="nucleotide sequence ID" value="NZ_JAMOHU010000077.1"/>
</dbReference>
<keyword evidence="1" id="KW-0732">Signal</keyword>
<dbReference type="EMBL" id="POUT01000002">
    <property type="protein sequence ID" value="PNG10776.1"/>
    <property type="molecule type" value="Genomic_DNA"/>
</dbReference>
<dbReference type="Proteomes" id="UP000236023">
    <property type="component" value="Unassembled WGS sequence"/>
</dbReference>
<organism evidence="3 4">
    <name type="scientific">Stutzerimonas stutzeri</name>
    <name type="common">Pseudomonas stutzeri</name>
    <dbReference type="NCBI Taxonomy" id="316"/>
    <lineage>
        <taxon>Bacteria</taxon>
        <taxon>Pseudomonadati</taxon>
        <taxon>Pseudomonadota</taxon>
        <taxon>Gammaproteobacteria</taxon>
        <taxon>Pseudomonadales</taxon>
        <taxon>Pseudomonadaceae</taxon>
        <taxon>Stutzerimonas</taxon>
    </lineage>
</organism>
<accession>A0A2N8T7U1</accession>
<evidence type="ECO:0000256" key="1">
    <source>
        <dbReference type="SAM" id="SignalP"/>
    </source>
</evidence>
<name>A0A2N8T7U1_STUST</name>
<dbReference type="AlphaFoldDB" id="A0A2N8T7U1"/>
<dbReference type="Gene3D" id="2.60.40.2390">
    <property type="match status" value="1"/>
</dbReference>
<gene>
    <name evidence="3" type="ORF">CXK94_06145</name>
</gene>
<evidence type="ECO:0000259" key="2">
    <source>
        <dbReference type="Pfam" id="PF12975"/>
    </source>
</evidence>
<reference evidence="3 4" key="1">
    <citation type="submission" date="2018-01" db="EMBL/GenBank/DDBJ databases">
        <title>Denitrification phenotypes of diverse strains of Pseudomonas stutzeri.</title>
        <authorList>
            <person name="Milligan D.A."/>
            <person name="Bergaust L."/>
            <person name="Bakken L.R."/>
            <person name="Frostegard A."/>
        </authorList>
    </citation>
    <scope>NUCLEOTIDE SEQUENCE [LARGE SCALE GENOMIC DNA]</scope>
    <source>
        <strain evidence="3 4">24a75</strain>
    </source>
</reference>